<evidence type="ECO:0000313" key="1">
    <source>
        <dbReference type="EMBL" id="KAK4495216.1"/>
    </source>
</evidence>
<sequence>MSESEDVSGRPQYGPPMSPIIFGQTWLRKFNLFYNHRFKTQTIPPSFDWIITLCEQGFDLLLNFHLQAKSHSLTRANFPEEGAPGPLGLQTSKTNPFVKAKALVHMLSGFFERIKLWKEGVWARGMAWQTTPYAERQRFNEALARVEEAKEEGWWDADEEMVRKVTQGILGRENAP</sequence>
<evidence type="ECO:0000313" key="2">
    <source>
        <dbReference type="Proteomes" id="UP001305779"/>
    </source>
</evidence>
<gene>
    <name evidence="1" type="ORF">PRZ48_013545</name>
</gene>
<dbReference type="Proteomes" id="UP001305779">
    <property type="component" value="Unassembled WGS sequence"/>
</dbReference>
<proteinExistence type="predicted"/>
<name>A0ABR0E1V6_ZASCE</name>
<organism evidence="1 2">
    <name type="scientific">Zasmidium cellare</name>
    <name type="common">Wine cellar mold</name>
    <name type="synonym">Racodium cellare</name>
    <dbReference type="NCBI Taxonomy" id="395010"/>
    <lineage>
        <taxon>Eukaryota</taxon>
        <taxon>Fungi</taxon>
        <taxon>Dikarya</taxon>
        <taxon>Ascomycota</taxon>
        <taxon>Pezizomycotina</taxon>
        <taxon>Dothideomycetes</taxon>
        <taxon>Dothideomycetidae</taxon>
        <taxon>Mycosphaerellales</taxon>
        <taxon>Mycosphaerellaceae</taxon>
        <taxon>Zasmidium</taxon>
    </lineage>
</organism>
<reference evidence="1 2" key="1">
    <citation type="journal article" date="2023" name="G3 (Bethesda)">
        <title>A chromosome-level genome assembly of Zasmidium syzygii isolated from banana leaves.</title>
        <authorList>
            <person name="van Westerhoven A.C."/>
            <person name="Mehrabi R."/>
            <person name="Talebi R."/>
            <person name="Steentjes M.B.F."/>
            <person name="Corcolon B."/>
            <person name="Chong P.A."/>
            <person name="Kema G.H.J."/>
            <person name="Seidl M.F."/>
        </authorList>
    </citation>
    <scope>NUCLEOTIDE SEQUENCE [LARGE SCALE GENOMIC DNA]</scope>
    <source>
        <strain evidence="1 2">P124</strain>
    </source>
</reference>
<dbReference type="EMBL" id="JAXOVC010000012">
    <property type="protein sequence ID" value="KAK4495216.1"/>
    <property type="molecule type" value="Genomic_DNA"/>
</dbReference>
<accession>A0ABR0E1V6</accession>
<keyword evidence="2" id="KW-1185">Reference proteome</keyword>
<comment type="caution">
    <text evidence="1">The sequence shown here is derived from an EMBL/GenBank/DDBJ whole genome shotgun (WGS) entry which is preliminary data.</text>
</comment>
<protein>
    <submittedName>
        <fullName evidence="1">Uncharacterized protein</fullName>
    </submittedName>
</protein>